<reference evidence="1 2" key="1">
    <citation type="submission" date="2019-02" db="EMBL/GenBank/DDBJ databases">
        <title>Genome sequence of the sea-ice species Brumimicrobium glaciale.</title>
        <authorList>
            <person name="Bowman J.P."/>
        </authorList>
    </citation>
    <scope>NUCLEOTIDE SEQUENCE [LARGE SCALE GENOMIC DNA]</scope>
    <source>
        <strain evidence="1 2">IC156</strain>
    </source>
</reference>
<comment type="caution">
    <text evidence="1">The sequence shown here is derived from an EMBL/GenBank/DDBJ whole genome shotgun (WGS) entry which is preliminary data.</text>
</comment>
<dbReference type="AlphaFoldDB" id="A0A4Q4KIJ2"/>
<dbReference type="OrthoDB" id="2972467at2"/>
<protein>
    <submittedName>
        <fullName evidence="1">Uncharacterized protein</fullName>
    </submittedName>
</protein>
<gene>
    <name evidence="1" type="ORF">ERX46_13115</name>
</gene>
<proteinExistence type="predicted"/>
<dbReference type="RefSeq" id="WP_130094322.1">
    <property type="nucleotide sequence ID" value="NZ_SETE01000005.1"/>
</dbReference>
<dbReference type="EMBL" id="SETE01000005">
    <property type="protein sequence ID" value="RYM32985.1"/>
    <property type="molecule type" value="Genomic_DNA"/>
</dbReference>
<accession>A0A4Q4KIJ2</accession>
<dbReference type="Proteomes" id="UP000293952">
    <property type="component" value="Unassembled WGS sequence"/>
</dbReference>
<evidence type="ECO:0000313" key="2">
    <source>
        <dbReference type="Proteomes" id="UP000293952"/>
    </source>
</evidence>
<sequence>MEKDDNVKGEGNSINYKYRMHDPIVGLVTKGSTDSKSLEYITNQTLRKGGDVIEAETISTGEEP</sequence>
<organism evidence="1 2">
    <name type="scientific">Brumimicrobium glaciale</name>
    <dbReference type="NCBI Taxonomy" id="200475"/>
    <lineage>
        <taxon>Bacteria</taxon>
        <taxon>Pseudomonadati</taxon>
        <taxon>Bacteroidota</taxon>
        <taxon>Flavobacteriia</taxon>
        <taxon>Flavobacteriales</taxon>
        <taxon>Crocinitomicaceae</taxon>
        <taxon>Brumimicrobium</taxon>
    </lineage>
</organism>
<name>A0A4Q4KIJ2_9FLAO</name>
<keyword evidence="2" id="KW-1185">Reference proteome</keyword>
<evidence type="ECO:0000313" key="1">
    <source>
        <dbReference type="EMBL" id="RYM32985.1"/>
    </source>
</evidence>